<organism evidence="1">
    <name type="scientific">marine sediment metagenome</name>
    <dbReference type="NCBI Taxonomy" id="412755"/>
    <lineage>
        <taxon>unclassified sequences</taxon>
        <taxon>metagenomes</taxon>
        <taxon>ecological metagenomes</taxon>
    </lineage>
</organism>
<sequence length="57" mass="6684">WSLVNEIMLAWAEKQNRMFTGKIVDRKRVGYLYMAMGRIREVVGGAFEAGSYEYYDI</sequence>
<dbReference type="AlphaFoldDB" id="X1N1D7"/>
<accession>X1N1D7</accession>
<gene>
    <name evidence="1" type="ORF">S06H3_24415</name>
</gene>
<comment type="caution">
    <text evidence="1">The sequence shown here is derived from an EMBL/GenBank/DDBJ whole genome shotgun (WGS) entry which is preliminary data.</text>
</comment>
<dbReference type="EMBL" id="BARV01013574">
    <property type="protein sequence ID" value="GAI24061.1"/>
    <property type="molecule type" value="Genomic_DNA"/>
</dbReference>
<evidence type="ECO:0000313" key="1">
    <source>
        <dbReference type="EMBL" id="GAI24061.1"/>
    </source>
</evidence>
<protein>
    <submittedName>
        <fullName evidence="1">Uncharacterized protein</fullName>
    </submittedName>
</protein>
<proteinExistence type="predicted"/>
<reference evidence="1" key="1">
    <citation type="journal article" date="2014" name="Front. Microbiol.">
        <title>High frequency of phylogenetically diverse reductive dehalogenase-homologous genes in deep subseafloor sedimentary metagenomes.</title>
        <authorList>
            <person name="Kawai M."/>
            <person name="Futagami T."/>
            <person name="Toyoda A."/>
            <person name="Takaki Y."/>
            <person name="Nishi S."/>
            <person name="Hori S."/>
            <person name="Arai W."/>
            <person name="Tsubouchi T."/>
            <person name="Morono Y."/>
            <person name="Uchiyama I."/>
            <person name="Ito T."/>
            <person name="Fujiyama A."/>
            <person name="Inagaki F."/>
            <person name="Takami H."/>
        </authorList>
    </citation>
    <scope>NUCLEOTIDE SEQUENCE</scope>
    <source>
        <strain evidence="1">Expedition CK06-06</strain>
    </source>
</reference>
<feature type="non-terminal residue" evidence="1">
    <location>
        <position position="1"/>
    </location>
</feature>
<name>X1N1D7_9ZZZZ</name>